<dbReference type="InterPro" id="IPR020422">
    <property type="entry name" value="TYR_PHOSPHATASE_DUAL_dom"/>
</dbReference>
<organism evidence="8 9">
    <name type="scientific">Botryobasidium botryosum (strain FD-172 SS1)</name>
    <dbReference type="NCBI Taxonomy" id="930990"/>
    <lineage>
        <taxon>Eukaryota</taxon>
        <taxon>Fungi</taxon>
        <taxon>Dikarya</taxon>
        <taxon>Basidiomycota</taxon>
        <taxon>Agaricomycotina</taxon>
        <taxon>Agaricomycetes</taxon>
        <taxon>Cantharellales</taxon>
        <taxon>Botryobasidiaceae</taxon>
        <taxon>Botryobasidium</taxon>
    </lineage>
</organism>
<dbReference type="GO" id="GO:0005634">
    <property type="term" value="C:nucleus"/>
    <property type="evidence" value="ECO:0007669"/>
    <property type="project" value="TreeGrafter"/>
</dbReference>
<dbReference type="Pfam" id="PF00782">
    <property type="entry name" value="DSPc"/>
    <property type="match status" value="1"/>
</dbReference>
<dbReference type="SUPFAM" id="SSF52799">
    <property type="entry name" value="(Phosphotyrosine protein) phosphatases II"/>
    <property type="match status" value="1"/>
</dbReference>
<dbReference type="AlphaFoldDB" id="A0A067LZ02"/>
<feature type="domain" description="Tyrosine specific protein phosphatases" evidence="7">
    <location>
        <begin position="69"/>
        <end position="128"/>
    </location>
</feature>
<dbReference type="InterPro" id="IPR000340">
    <property type="entry name" value="Dual-sp_phosphatase_cat-dom"/>
</dbReference>
<evidence type="ECO:0000256" key="5">
    <source>
        <dbReference type="PIRSR" id="PIRSR000941-50"/>
    </source>
</evidence>
<dbReference type="GO" id="GO:0008138">
    <property type="term" value="F:protein tyrosine/serine/threonine phosphatase activity"/>
    <property type="evidence" value="ECO:0007669"/>
    <property type="project" value="InterPro"/>
</dbReference>
<dbReference type="STRING" id="930990.A0A067LZ02"/>
<feature type="active site" description="Phosphocysteine intermediate" evidence="5">
    <location>
        <position position="93"/>
    </location>
</feature>
<dbReference type="SMART" id="SM00195">
    <property type="entry name" value="DSPc"/>
    <property type="match status" value="1"/>
</dbReference>
<proteinExistence type="inferred from homology"/>
<evidence type="ECO:0000256" key="1">
    <source>
        <dbReference type="ARBA" id="ARBA00008601"/>
    </source>
</evidence>
<evidence type="ECO:0000313" key="8">
    <source>
        <dbReference type="EMBL" id="KDQ08484.1"/>
    </source>
</evidence>
<sequence length="423" mass="45826">MGESTSEYRTMDQIIPNLWVGDFEAALDTELLEKHGIKYVLSAVQGIRVNKKFIQHKCDLLDTEYSDLFTFLPRAVSFIENALGKSEGVLVHCHAGMSRSASIAAAYLIKSQDMDVTAAIDLMKTARPIIQPNKGFLRQLEIFRSASYQIYPSYKPTHKYFIKRTIIDILDPSPFGGSKPSKMTVASAMDWRRIRCRKCRRELAARKHILQHGKTLVISGVPTTASPLVSDLVTSLEEKLDIGAGVVGGDTSTGVKITVGEMEQTGVPGLTTAVTSLVTTENSNAANASGDESGSKKAEIEDPLALTGPHDILPPSAPAPLVAGAAAAFTPSSQESLSGKIDTAPANALPLISAECSGYFLVPMAWMRSSIENGQSSGKIMCPNRKCSVKLGNFDWAGVRCGCEERVTPGFCLHRFKVDEIWK</sequence>
<reference evidence="9" key="1">
    <citation type="journal article" date="2014" name="Proc. Natl. Acad. Sci. U.S.A.">
        <title>Extensive sampling of basidiomycete genomes demonstrates inadequacy of the white-rot/brown-rot paradigm for wood decay fungi.</title>
        <authorList>
            <person name="Riley R."/>
            <person name="Salamov A.A."/>
            <person name="Brown D.W."/>
            <person name="Nagy L.G."/>
            <person name="Floudas D."/>
            <person name="Held B.W."/>
            <person name="Levasseur A."/>
            <person name="Lombard V."/>
            <person name="Morin E."/>
            <person name="Otillar R."/>
            <person name="Lindquist E.A."/>
            <person name="Sun H."/>
            <person name="LaButti K.M."/>
            <person name="Schmutz J."/>
            <person name="Jabbour D."/>
            <person name="Luo H."/>
            <person name="Baker S.E."/>
            <person name="Pisabarro A.G."/>
            <person name="Walton J.D."/>
            <person name="Blanchette R.A."/>
            <person name="Henrissat B."/>
            <person name="Martin F."/>
            <person name="Cullen D."/>
            <person name="Hibbett D.S."/>
            <person name="Grigoriev I.V."/>
        </authorList>
    </citation>
    <scope>NUCLEOTIDE SEQUENCE [LARGE SCALE GENOMIC DNA]</scope>
    <source>
        <strain evidence="9">FD-172 SS1</strain>
    </source>
</reference>
<evidence type="ECO:0000259" key="6">
    <source>
        <dbReference type="PROSITE" id="PS50054"/>
    </source>
</evidence>
<evidence type="ECO:0000256" key="3">
    <source>
        <dbReference type="ARBA" id="ARBA00022801"/>
    </source>
</evidence>
<dbReference type="EMBL" id="KL198090">
    <property type="protein sequence ID" value="KDQ08484.1"/>
    <property type="molecule type" value="Genomic_DNA"/>
</dbReference>
<keyword evidence="9" id="KW-1185">Reference proteome</keyword>
<dbReference type="InterPro" id="IPR016278">
    <property type="entry name" value="DUSP12"/>
</dbReference>
<dbReference type="PIRSF" id="PIRSF000941">
    <property type="entry name" value="DUSP12"/>
    <property type="match status" value="1"/>
</dbReference>
<evidence type="ECO:0000313" key="9">
    <source>
        <dbReference type="Proteomes" id="UP000027195"/>
    </source>
</evidence>
<accession>A0A067LZ02</accession>
<dbReference type="PROSITE" id="PS00383">
    <property type="entry name" value="TYR_PHOSPHATASE_1"/>
    <property type="match status" value="1"/>
</dbReference>
<evidence type="ECO:0000256" key="4">
    <source>
        <dbReference type="ARBA" id="ARBA00022912"/>
    </source>
</evidence>
<keyword evidence="4" id="KW-0904">Protein phosphatase</keyword>
<keyword evidence="3" id="KW-0378">Hydrolase</keyword>
<dbReference type="EC" id="3.1.3.48" evidence="2"/>
<name>A0A067LZ02_BOTB1</name>
<evidence type="ECO:0000256" key="2">
    <source>
        <dbReference type="ARBA" id="ARBA00013064"/>
    </source>
</evidence>
<comment type="similarity">
    <text evidence="1">Belongs to the protein-tyrosine phosphatase family. Non-receptor class dual specificity subfamily.</text>
</comment>
<dbReference type="PANTHER" id="PTHR45848">
    <property type="entry name" value="DUAL SPECIFICITY PROTEIN PHOSPHATASE 12 FAMILY MEMBER"/>
    <property type="match status" value="1"/>
</dbReference>
<dbReference type="FunCoup" id="A0A067LZ02">
    <property type="interactions" value="552"/>
</dbReference>
<dbReference type="HOGENOM" id="CLU_023312_4_0_1"/>
<dbReference type="CDD" id="cd14498">
    <property type="entry name" value="DSP"/>
    <property type="match status" value="1"/>
</dbReference>
<dbReference type="PROSITE" id="PS50056">
    <property type="entry name" value="TYR_PHOSPHATASE_2"/>
    <property type="match status" value="1"/>
</dbReference>
<dbReference type="InterPro" id="IPR000387">
    <property type="entry name" value="Tyr_Pase_dom"/>
</dbReference>
<dbReference type="Proteomes" id="UP000027195">
    <property type="component" value="Unassembled WGS sequence"/>
</dbReference>
<protein>
    <recommendedName>
        <fullName evidence="2">protein-tyrosine-phosphatase</fullName>
        <ecNumber evidence="2">3.1.3.48</ecNumber>
    </recommendedName>
</protein>
<gene>
    <name evidence="8" type="ORF">BOTBODRAFT_191750</name>
</gene>
<dbReference type="PANTHER" id="PTHR45848:SF4">
    <property type="entry name" value="DUAL SPECIFICITY PROTEIN PHOSPHATASE 12"/>
    <property type="match status" value="1"/>
</dbReference>
<dbReference type="GO" id="GO:0004725">
    <property type="term" value="F:protein tyrosine phosphatase activity"/>
    <property type="evidence" value="ECO:0007669"/>
    <property type="project" value="UniProtKB-EC"/>
</dbReference>
<dbReference type="PROSITE" id="PS50054">
    <property type="entry name" value="TYR_PHOSPHATASE_DUAL"/>
    <property type="match status" value="1"/>
</dbReference>
<dbReference type="OrthoDB" id="2017893at2759"/>
<feature type="domain" description="Tyrosine-protein phosphatase" evidence="6">
    <location>
        <begin position="10"/>
        <end position="149"/>
    </location>
</feature>
<dbReference type="InterPro" id="IPR016130">
    <property type="entry name" value="Tyr_Pase_AS"/>
</dbReference>
<dbReference type="InParanoid" id="A0A067LZ02"/>
<dbReference type="Gene3D" id="3.90.190.10">
    <property type="entry name" value="Protein tyrosine phosphatase superfamily"/>
    <property type="match status" value="1"/>
</dbReference>
<evidence type="ECO:0000259" key="7">
    <source>
        <dbReference type="PROSITE" id="PS50056"/>
    </source>
</evidence>
<dbReference type="InterPro" id="IPR029021">
    <property type="entry name" value="Prot-tyrosine_phosphatase-like"/>
</dbReference>